<protein>
    <recommendedName>
        <fullName evidence="3">HlyD family secretion protein</fullName>
    </recommendedName>
</protein>
<keyword evidence="2" id="KW-1185">Reference proteome</keyword>
<evidence type="ECO:0000313" key="2">
    <source>
        <dbReference type="Proteomes" id="UP001501581"/>
    </source>
</evidence>
<accession>A0ABN1TWJ8</accession>
<gene>
    <name evidence="1" type="ORF">GCM10009668_22160</name>
</gene>
<name>A0ABN1TWJ8_9ACTN</name>
<dbReference type="EMBL" id="BAAALG010000009">
    <property type="protein sequence ID" value="GAA1103038.1"/>
    <property type="molecule type" value="Genomic_DNA"/>
</dbReference>
<dbReference type="Proteomes" id="UP001501581">
    <property type="component" value="Unassembled WGS sequence"/>
</dbReference>
<reference evidence="1 2" key="1">
    <citation type="journal article" date="2019" name="Int. J. Syst. Evol. Microbiol.">
        <title>The Global Catalogue of Microorganisms (GCM) 10K type strain sequencing project: providing services to taxonomists for standard genome sequencing and annotation.</title>
        <authorList>
            <consortium name="The Broad Institute Genomics Platform"/>
            <consortium name="The Broad Institute Genome Sequencing Center for Infectious Disease"/>
            <person name="Wu L."/>
            <person name="Ma J."/>
        </authorList>
    </citation>
    <scope>NUCLEOTIDE SEQUENCE [LARGE SCALE GENOMIC DNA]</scope>
    <source>
        <strain evidence="1 2">JCM 13008</strain>
    </source>
</reference>
<evidence type="ECO:0000313" key="1">
    <source>
        <dbReference type="EMBL" id="GAA1103038.1"/>
    </source>
</evidence>
<sequence length="65" mass="6660">MAVPVAAVSLNGAGETVVTVRQSERNRQVPVETGASGDGFVEVVPAEGSRLRPGDLVVVGIESRS</sequence>
<proteinExistence type="predicted"/>
<evidence type="ECO:0008006" key="3">
    <source>
        <dbReference type="Google" id="ProtNLM"/>
    </source>
</evidence>
<organism evidence="1 2">
    <name type="scientific">Nocardioides dubius</name>
    <dbReference type="NCBI Taxonomy" id="317019"/>
    <lineage>
        <taxon>Bacteria</taxon>
        <taxon>Bacillati</taxon>
        <taxon>Actinomycetota</taxon>
        <taxon>Actinomycetes</taxon>
        <taxon>Propionibacteriales</taxon>
        <taxon>Nocardioidaceae</taxon>
        <taxon>Nocardioides</taxon>
    </lineage>
</organism>
<comment type="caution">
    <text evidence="1">The sequence shown here is derived from an EMBL/GenBank/DDBJ whole genome shotgun (WGS) entry which is preliminary data.</text>
</comment>
<dbReference type="Gene3D" id="2.40.420.20">
    <property type="match status" value="1"/>
</dbReference>